<dbReference type="Pfam" id="PF01549">
    <property type="entry name" value="ShK"/>
    <property type="match status" value="5"/>
</dbReference>
<comment type="caution">
    <text evidence="1">Lacks conserved residue(s) required for the propagation of feature annotation.</text>
</comment>
<feature type="domain" description="ShKT" evidence="3">
    <location>
        <begin position="231"/>
        <end position="268"/>
    </location>
</feature>
<evidence type="ECO:0000313" key="4">
    <source>
        <dbReference type="Proteomes" id="UP000887578"/>
    </source>
</evidence>
<dbReference type="PANTHER" id="PTHR21724">
    <property type="entry name" value="SHKT DOMAIN-CONTAINING PROTEIN"/>
    <property type="match status" value="1"/>
</dbReference>
<dbReference type="PANTHER" id="PTHR21724:SF109">
    <property type="entry name" value="SHKT DOMAIN-CONTAINING PROTEIN"/>
    <property type="match status" value="1"/>
</dbReference>
<evidence type="ECO:0000256" key="2">
    <source>
        <dbReference type="SAM" id="SignalP"/>
    </source>
</evidence>
<evidence type="ECO:0000313" key="5">
    <source>
        <dbReference type="WBParaSite" id="PDA_v2.g16975.t1"/>
    </source>
</evidence>
<evidence type="ECO:0000259" key="3">
    <source>
        <dbReference type="PROSITE" id="PS51670"/>
    </source>
</evidence>
<feature type="domain" description="ShKT" evidence="3">
    <location>
        <begin position="187"/>
        <end position="221"/>
    </location>
</feature>
<reference evidence="5" key="1">
    <citation type="submission" date="2022-11" db="UniProtKB">
        <authorList>
            <consortium name="WormBaseParasite"/>
        </authorList>
    </citation>
    <scope>IDENTIFICATION</scope>
</reference>
<feature type="domain" description="ShKT" evidence="3">
    <location>
        <begin position="95"/>
        <end position="132"/>
    </location>
</feature>
<dbReference type="Proteomes" id="UP000887578">
    <property type="component" value="Unplaced"/>
</dbReference>
<dbReference type="Gene3D" id="1.10.10.1940">
    <property type="match status" value="4"/>
</dbReference>
<feature type="disulfide bond" evidence="1">
    <location>
        <begin position="187"/>
        <end position="221"/>
    </location>
</feature>
<dbReference type="SMART" id="SM00254">
    <property type="entry name" value="ShKT"/>
    <property type="match status" value="5"/>
</dbReference>
<keyword evidence="1" id="KW-1015">Disulfide bond</keyword>
<name>A0A914PFE9_9BILA</name>
<accession>A0A914PFE9</accession>
<feature type="disulfide bond" evidence="1">
    <location>
        <begin position="139"/>
        <end position="173"/>
    </location>
</feature>
<feature type="signal peptide" evidence="2">
    <location>
        <begin position="1"/>
        <end position="23"/>
    </location>
</feature>
<dbReference type="WBParaSite" id="PDA_v2.g16975.t1">
    <property type="protein sequence ID" value="PDA_v2.g16975.t1"/>
    <property type="gene ID" value="PDA_v2.g16975"/>
</dbReference>
<keyword evidence="2" id="KW-0732">Signal</keyword>
<keyword evidence="4" id="KW-1185">Reference proteome</keyword>
<organism evidence="4 5">
    <name type="scientific">Panagrolaimus davidi</name>
    <dbReference type="NCBI Taxonomy" id="227884"/>
    <lineage>
        <taxon>Eukaryota</taxon>
        <taxon>Metazoa</taxon>
        <taxon>Ecdysozoa</taxon>
        <taxon>Nematoda</taxon>
        <taxon>Chromadorea</taxon>
        <taxon>Rhabditida</taxon>
        <taxon>Tylenchina</taxon>
        <taxon>Panagrolaimomorpha</taxon>
        <taxon>Panagrolaimoidea</taxon>
        <taxon>Panagrolaimidae</taxon>
        <taxon>Panagrolaimus</taxon>
    </lineage>
</organism>
<protein>
    <submittedName>
        <fullName evidence="5">ShKT domain-containing protein</fullName>
    </submittedName>
</protein>
<dbReference type="InterPro" id="IPR003582">
    <property type="entry name" value="ShKT_dom"/>
</dbReference>
<dbReference type="PROSITE" id="PS51670">
    <property type="entry name" value="SHKT"/>
    <property type="match status" value="4"/>
</dbReference>
<dbReference type="AlphaFoldDB" id="A0A914PFE9"/>
<evidence type="ECO:0000256" key="1">
    <source>
        <dbReference type="PROSITE-ProRule" id="PRU01005"/>
    </source>
</evidence>
<feature type="domain" description="ShKT" evidence="3">
    <location>
        <begin position="139"/>
        <end position="173"/>
    </location>
</feature>
<feature type="chain" id="PRO_5037655783" evidence="2">
    <location>
        <begin position="24"/>
        <end position="268"/>
    </location>
</feature>
<proteinExistence type="predicted"/>
<sequence>MSRSSTAFLGILVICLSAGFSNAITPGSCMQNPTVYSPNATNCADVRDSGACRAIFSASTATARDPKCIDPNLEDFALECANTCGLCCETAAYSCGDDPVSPINCTANVRYCRDASWTTVMQQYCPGTCGLCTSASAACRDVNTGCMNLRQLCNDINFNTFMRANCARTCYFCSTTSVTTTASTATCSDVATNCAANVGLCNNSAYLTLMTQKCPRTCGRCSSVSSVSATCVNSNANCASWVTNGFCSNTFYTTAQKRQYCARSCNLC</sequence>